<dbReference type="InterPro" id="IPR002925">
    <property type="entry name" value="Dienelactn_hydro"/>
</dbReference>
<dbReference type="Gene3D" id="3.40.50.1820">
    <property type="entry name" value="alpha/beta hydrolase"/>
    <property type="match status" value="1"/>
</dbReference>
<dbReference type="EMBL" id="CAXHTA020000004">
    <property type="protein sequence ID" value="CAL5220679.1"/>
    <property type="molecule type" value="Genomic_DNA"/>
</dbReference>
<dbReference type="InterPro" id="IPR029058">
    <property type="entry name" value="AB_hydrolase_fold"/>
</dbReference>
<protein>
    <submittedName>
        <fullName evidence="2">G2727 protein</fullName>
    </submittedName>
</protein>
<dbReference type="SUPFAM" id="SSF53474">
    <property type="entry name" value="alpha/beta-Hydrolases"/>
    <property type="match status" value="1"/>
</dbReference>
<sequence>MATACIRLRPSLFHTVSRSPFRQASEANIRTRGFRHSTRAMSLSKESLDGLPAYVGGPANRPAVIVLQEWWGVTDEIKGQAEHLSKLNDVRVAVLDLYKGKIGVDAEEASHLMENLDFKQAVSEITAAAKWLREKGAPKVGVTGFCVGGALSFLGAEYAGLDAAAPFYGTPPAELGHPEKISIPVQAHVGEDDAFEGFADAKTVRAFVDKIVAAGNSNATLYTYPGEGHAFMNNGNHEDIRKKMETGGLPIGKKESQDKAWERVSAFFKEHLG</sequence>
<reference evidence="2 3" key="1">
    <citation type="submission" date="2024-06" db="EMBL/GenBank/DDBJ databases">
        <authorList>
            <person name="Kraege A."/>
            <person name="Thomma B."/>
        </authorList>
    </citation>
    <scope>NUCLEOTIDE SEQUENCE [LARGE SCALE GENOMIC DNA]</scope>
</reference>
<evidence type="ECO:0000313" key="3">
    <source>
        <dbReference type="Proteomes" id="UP001497392"/>
    </source>
</evidence>
<name>A0ABP1FNE9_9CHLO</name>
<comment type="caution">
    <text evidence="2">The sequence shown here is derived from an EMBL/GenBank/DDBJ whole genome shotgun (WGS) entry which is preliminary data.</text>
</comment>
<dbReference type="Proteomes" id="UP001497392">
    <property type="component" value="Unassembled WGS sequence"/>
</dbReference>
<dbReference type="Pfam" id="PF01738">
    <property type="entry name" value="DLH"/>
    <property type="match status" value="1"/>
</dbReference>
<dbReference type="PANTHER" id="PTHR46623:SF6">
    <property type="entry name" value="ALPHA_BETA-HYDROLASES SUPERFAMILY PROTEIN"/>
    <property type="match status" value="1"/>
</dbReference>
<accession>A0ABP1FNE9</accession>
<proteinExistence type="predicted"/>
<keyword evidence="3" id="KW-1185">Reference proteome</keyword>
<gene>
    <name evidence="2" type="primary">g2727</name>
    <name evidence="2" type="ORF">VP750_LOCUS2338</name>
</gene>
<dbReference type="PANTHER" id="PTHR46623">
    <property type="entry name" value="CARBOXYMETHYLENEBUTENOLIDASE-RELATED"/>
    <property type="match status" value="1"/>
</dbReference>
<organism evidence="2 3">
    <name type="scientific">Coccomyxa viridis</name>
    <dbReference type="NCBI Taxonomy" id="1274662"/>
    <lineage>
        <taxon>Eukaryota</taxon>
        <taxon>Viridiplantae</taxon>
        <taxon>Chlorophyta</taxon>
        <taxon>core chlorophytes</taxon>
        <taxon>Trebouxiophyceae</taxon>
        <taxon>Trebouxiophyceae incertae sedis</taxon>
        <taxon>Coccomyxaceae</taxon>
        <taxon>Coccomyxa</taxon>
    </lineage>
</organism>
<evidence type="ECO:0000313" key="2">
    <source>
        <dbReference type="EMBL" id="CAL5220679.1"/>
    </source>
</evidence>
<evidence type="ECO:0000259" key="1">
    <source>
        <dbReference type="Pfam" id="PF01738"/>
    </source>
</evidence>
<dbReference type="InterPro" id="IPR051049">
    <property type="entry name" value="Dienelactone_hydrolase-like"/>
</dbReference>
<feature type="domain" description="Dienelactone hydrolase" evidence="1">
    <location>
        <begin position="52"/>
        <end position="271"/>
    </location>
</feature>